<proteinExistence type="predicted"/>
<organism evidence="1">
    <name type="scientific">marine sediment metagenome</name>
    <dbReference type="NCBI Taxonomy" id="412755"/>
    <lineage>
        <taxon>unclassified sequences</taxon>
        <taxon>metagenomes</taxon>
        <taxon>ecological metagenomes</taxon>
    </lineage>
</organism>
<accession>A0A1B6NX08</accession>
<dbReference type="EMBL" id="AYSL01000219">
    <property type="protein sequence ID" value="KTF07989.1"/>
    <property type="molecule type" value="Genomic_DNA"/>
</dbReference>
<protein>
    <submittedName>
        <fullName evidence="1">Uncharacterized protein</fullName>
    </submittedName>
</protein>
<reference evidence="1" key="1">
    <citation type="submission" date="2013-11" db="EMBL/GenBank/DDBJ databases">
        <title>Microbial diversity, functional groups and degradation webs in Northern and Southern Mediterranean and Red Sea marine crude oil polluted sites.</title>
        <authorList>
            <person name="Daffonchio D."/>
            <person name="Mapelli F."/>
            <person name="Ferrer M."/>
            <person name="Richter M."/>
            <person name="Cherif A."/>
            <person name="Malkawi H.I."/>
            <person name="Yakimov M.M."/>
            <person name="Abdel-Fattah Y.R."/>
            <person name="Blaghen M."/>
            <person name="Golyshin P.N."/>
            <person name="Kalogerakis N."/>
            <person name="Boon N."/>
            <person name="Magagnini M."/>
            <person name="Fava F."/>
        </authorList>
    </citation>
    <scope>NUCLEOTIDE SEQUENCE</scope>
</reference>
<name>A0A1B6NX08_9ZZZZ</name>
<dbReference type="AlphaFoldDB" id="A0A1B6NX08"/>
<gene>
    <name evidence="1" type="ORF">MGSAQ_000514</name>
</gene>
<comment type="caution">
    <text evidence="1">The sequence shown here is derived from an EMBL/GenBank/DDBJ whole genome shotgun (WGS) entry which is preliminary data.</text>
</comment>
<sequence>MLQPQLAQGPFAVQLVLQSCSSLALEHQLDHGGCVQTLRLQ</sequence>
<evidence type="ECO:0000313" key="1">
    <source>
        <dbReference type="EMBL" id="KTF07989.1"/>
    </source>
</evidence>